<feature type="compositionally biased region" description="Basic residues" evidence="1">
    <location>
        <begin position="199"/>
        <end position="209"/>
    </location>
</feature>
<evidence type="ECO:0000313" key="3">
    <source>
        <dbReference type="Proteomes" id="UP000494165"/>
    </source>
</evidence>
<accession>A0A8S1DFI2</accession>
<feature type="compositionally biased region" description="Low complexity" evidence="1">
    <location>
        <begin position="63"/>
        <end position="72"/>
    </location>
</feature>
<dbReference type="AlphaFoldDB" id="A0A8S1DFI2"/>
<feature type="compositionally biased region" description="Low complexity" evidence="1">
    <location>
        <begin position="39"/>
        <end position="52"/>
    </location>
</feature>
<evidence type="ECO:0000313" key="2">
    <source>
        <dbReference type="EMBL" id="CAB3381147.1"/>
    </source>
</evidence>
<evidence type="ECO:0000256" key="1">
    <source>
        <dbReference type="SAM" id="MobiDB-lite"/>
    </source>
</evidence>
<feature type="region of interest" description="Disordered" evidence="1">
    <location>
        <begin position="1"/>
        <end position="226"/>
    </location>
</feature>
<sequence>MTRAGSAVLEVQSVPPSRKKRAPPATKIAPQGLSANQQASPSGSRSAGPSAATTGRKRPAPPAAAANMAPEAFQTPKRKRPAPDEEEVPVTAPPLPQDIPLPEEDVFMGVEVDESSSLADEPIDKQPQRALRRARSPSPTPAHSAPAKRARMAPTRRAAKQAADGSPPKAPRQKRSAAKQSFRSEQHYFIQKKTGYRPAPKRPSIKSRVRPSSTHTYPPRVRSSEG</sequence>
<dbReference type="EMBL" id="CADEPI010000226">
    <property type="protein sequence ID" value="CAB3381147.1"/>
    <property type="molecule type" value="Genomic_DNA"/>
</dbReference>
<protein>
    <submittedName>
        <fullName evidence="2">Uncharacterized protein</fullName>
    </submittedName>
</protein>
<name>A0A8S1DFI2_9INSE</name>
<dbReference type="Proteomes" id="UP000494165">
    <property type="component" value="Unassembled WGS sequence"/>
</dbReference>
<comment type="caution">
    <text evidence="2">The sequence shown here is derived from an EMBL/GenBank/DDBJ whole genome shotgun (WGS) entry which is preliminary data.</text>
</comment>
<keyword evidence="3" id="KW-1185">Reference proteome</keyword>
<proteinExistence type="predicted"/>
<reference evidence="2 3" key="1">
    <citation type="submission" date="2020-04" db="EMBL/GenBank/DDBJ databases">
        <authorList>
            <person name="Alioto T."/>
            <person name="Alioto T."/>
            <person name="Gomez Garrido J."/>
        </authorList>
    </citation>
    <scope>NUCLEOTIDE SEQUENCE [LARGE SCALE GENOMIC DNA]</scope>
</reference>
<gene>
    <name evidence="2" type="ORF">CLODIP_2_CD11626</name>
</gene>
<organism evidence="2 3">
    <name type="scientific">Cloeon dipterum</name>
    <dbReference type="NCBI Taxonomy" id="197152"/>
    <lineage>
        <taxon>Eukaryota</taxon>
        <taxon>Metazoa</taxon>
        <taxon>Ecdysozoa</taxon>
        <taxon>Arthropoda</taxon>
        <taxon>Hexapoda</taxon>
        <taxon>Insecta</taxon>
        <taxon>Pterygota</taxon>
        <taxon>Palaeoptera</taxon>
        <taxon>Ephemeroptera</taxon>
        <taxon>Pisciforma</taxon>
        <taxon>Baetidae</taxon>
        <taxon>Cloeon</taxon>
    </lineage>
</organism>
<feature type="compositionally biased region" description="Acidic residues" evidence="1">
    <location>
        <begin position="101"/>
        <end position="114"/>
    </location>
</feature>